<dbReference type="CDD" id="cd03141">
    <property type="entry name" value="GATase1_Hsp31_like"/>
    <property type="match status" value="1"/>
</dbReference>
<dbReference type="InterPro" id="IPR029062">
    <property type="entry name" value="Class_I_gatase-like"/>
</dbReference>
<evidence type="ECO:0000256" key="4">
    <source>
        <dbReference type="ARBA" id="ARBA00038493"/>
    </source>
</evidence>
<organism evidence="7 8">
    <name type="scientific">Pyricularia oryzae</name>
    <name type="common">Rice blast fungus</name>
    <name type="synonym">Magnaporthe oryzae</name>
    <dbReference type="NCBI Taxonomy" id="318829"/>
    <lineage>
        <taxon>Eukaryota</taxon>
        <taxon>Fungi</taxon>
        <taxon>Dikarya</taxon>
        <taxon>Ascomycota</taxon>
        <taxon>Pezizomycotina</taxon>
        <taxon>Sordariomycetes</taxon>
        <taxon>Sordariomycetidae</taxon>
        <taxon>Magnaporthales</taxon>
        <taxon>Pyriculariaceae</taxon>
        <taxon>Pyricularia</taxon>
    </lineage>
</organism>
<protein>
    <recommendedName>
        <fullName evidence="1">D-lactate dehydratase</fullName>
        <ecNumber evidence="1">4.2.1.130</ecNumber>
    </recommendedName>
</protein>
<dbReference type="GO" id="GO:0019172">
    <property type="term" value="F:glyoxalase III activity"/>
    <property type="evidence" value="ECO:0007669"/>
    <property type="project" value="UniProtKB-EC"/>
</dbReference>
<dbReference type="EC" id="4.2.1.130" evidence="1"/>
<evidence type="ECO:0000259" key="6">
    <source>
        <dbReference type="Pfam" id="PF01965"/>
    </source>
</evidence>
<dbReference type="SUPFAM" id="SSF52317">
    <property type="entry name" value="Class I glutamine amidotransferase-like"/>
    <property type="match status" value="1"/>
</dbReference>
<evidence type="ECO:0000313" key="8">
    <source>
        <dbReference type="Proteomes" id="UP000294847"/>
    </source>
</evidence>
<feature type="domain" description="DJ-1/PfpI" evidence="6">
    <location>
        <begin position="31"/>
        <end position="228"/>
    </location>
</feature>
<accession>A0A4P7N8R2</accession>
<dbReference type="PANTHER" id="PTHR48094:SF11">
    <property type="entry name" value="GLUTATHIONE-INDEPENDENT GLYOXALASE HSP31-RELATED"/>
    <property type="match status" value="1"/>
</dbReference>
<comment type="catalytic activity">
    <reaction evidence="5">
        <text>methylglyoxal + H2O = (R)-lactate + H(+)</text>
        <dbReference type="Rhea" id="RHEA:27754"/>
        <dbReference type="ChEBI" id="CHEBI:15377"/>
        <dbReference type="ChEBI" id="CHEBI:15378"/>
        <dbReference type="ChEBI" id="CHEBI:16004"/>
        <dbReference type="ChEBI" id="CHEBI:17158"/>
        <dbReference type="EC" id="4.2.1.130"/>
    </reaction>
</comment>
<dbReference type="InterPro" id="IPR050325">
    <property type="entry name" value="Prot/Nucl_acid_deglycase"/>
</dbReference>
<proteinExistence type="inferred from homology"/>
<dbReference type="InterPro" id="IPR002818">
    <property type="entry name" value="DJ-1/PfpI"/>
</dbReference>
<dbReference type="Pfam" id="PF01965">
    <property type="entry name" value="DJ-1_PfpI"/>
    <property type="match status" value="1"/>
</dbReference>
<sequence length="231" mass="24997">MVKKVLVVLTSASEMKNKNGDAKPTGWFLPEFAHPYDEFAKAGYELTVVSPKGGESKLDPASIEMFKSDPSSTSFLNNQKDLWEKTKKLSDYVDKASEFDAVFYPGGHGPMLDLAVDAESQKLIANFFEAGKPVAAVCHAPIVLADVKLSTGEYLVKGKTVTGFTNKEEEIMQLVDYMPFLLEDKVKASGASFVKADEPWGEKVVVDGKLITGQNPASAKALGEALVKVLG</sequence>
<keyword evidence="2" id="KW-0346">Stress response</keyword>
<dbReference type="GO" id="GO:0005737">
    <property type="term" value="C:cytoplasm"/>
    <property type="evidence" value="ECO:0007669"/>
    <property type="project" value="TreeGrafter"/>
</dbReference>
<dbReference type="Gene3D" id="3.40.50.880">
    <property type="match status" value="1"/>
</dbReference>
<keyword evidence="3" id="KW-0456">Lyase</keyword>
<dbReference type="VEuPathDB" id="FungiDB:M_BR32_EuGene_00013281"/>
<reference evidence="7 8" key="1">
    <citation type="journal article" date="2019" name="Mol. Biol. Evol.">
        <title>Blast fungal genomes show frequent chromosomal changes, gene gains and losses, and effector gene turnover.</title>
        <authorList>
            <person name="Gomez Luciano L.B."/>
            <person name="Jason Tsai I."/>
            <person name="Chuma I."/>
            <person name="Tosa Y."/>
            <person name="Chen Y.H."/>
            <person name="Li J.Y."/>
            <person name="Li M.Y."/>
            <person name="Jade Lu M.Y."/>
            <person name="Nakayashiki H."/>
            <person name="Li W.H."/>
        </authorList>
    </citation>
    <scope>NUCLEOTIDE SEQUENCE [LARGE SCALE GENOMIC DNA]</scope>
    <source>
        <strain evidence="7">MZ5-1-6</strain>
    </source>
</reference>
<evidence type="ECO:0000256" key="1">
    <source>
        <dbReference type="ARBA" id="ARBA00013134"/>
    </source>
</evidence>
<dbReference type="Proteomes" id="UP000294847">
    <property type="component" value="Chromosome 2"/>
</dbReference>
<dbReference type="PANTHER" id="PTHR48094">
    <property type="entry name" value="PROTEIN/NUCLEIC ACID DEGLYCASE DJ-1-RELATED"/>
    <property type="match status" value="1"/>
</dbReference>
<dbReference type="GO" id="GO:0019243">
    <property type="term" value="P:methylglyoxal catabolic process to D-lactate via S-lactoyl-glutathione"/>
    <property type="evidence" value="ECO:0007669"/>
    <property type="project" value="TreeGrafter"/>
</dbReference>
<evidence type="ECO:0000256" key="2">
    <source>
        <dbReference type="ARBA" id="ARBA00023016"/>
    </source>
</evidence>
<comment type="similarity">
    <text evidence="4">Belongs to the peptidase C56 family. HSP31-like subfamily.</text>
</comment>
<dbReference type="EMBL" id="CP034205">
    <property type="protein sequence ID" value="QBZ56514.1"/>
    <property type="molecule type" value="Genomic_DNA"/>
</dbReference>
<evidence type="ECO:0000256" key="3">
    <source>
        <dbReference type="ARBA" id="ARBA00023239"/>
    </source>
</evidence>
<gene>
    <name evidence="7" type="ORF">PoMZ_01423</name>
</gene>
<evidence type="ECO:0000256" key="5">
    <source>
        <dbReference type="ARBA" id="ARBA00048082"/>
    </source>
</evidence>
<dbReference type="AlphaFoldDB" id="A0A4P7N8R2"/>
<name>A0A4P7N8R2_PYROR</name>
<evidence type="ECO:0000313" key="7">
    <source>
        <dbReference type="EMBL" id="QBZ56514.1"/>
    </source>
</evidence>